<dbReference type="CDD" id="cd00009">
    <property type="entry name" value="AAA"/>
    <property type="match status" value="1"/>
</dbReference>
<evidence type="ECO:0000259" key="7">
    <source>
        <dbReference type="PROSITE" id="PS50045"/>
    </source>
</evidence>
<dbReference type="Pfam" id="PF02954">
    <property type="entry name" value="HTH_8"/>
    <property type="match status" value="1"/>
</dbReference>
<dbReference type="Pfam" id="PF25601">
    <property type="entry name" value="AAA_lid_14"/>
    <property type="match status" value="1"/>
</dbReference>
<dbReference type="RefSeq" id="WP_183355570.1">
    <property type="nucleotide sequence ID" value="NZ_BLXX01000010.1"/>
</dbReference>
<dbReference type="InterPro" id="IPR000641">
    <property type="entry name" value="CbxX/CfxQ"/>
</dbReference>
<gene>
    <name evidence="9" type="ORF">GMST_30860</name>
</gene>
<dbReference type="PANTHER" id="PTHR32071">
    <property type="entry name" value="TRANSCRIPTIONAL REGULATORY PROTEIN"/>
    <property type="match status" value="1"/>
</dbReference>
<dbReference type="InterPro" id="IPR009057">
    <property type="entry name" value="Homeodomain-like_sf"/>
</dbReference>
<dbReference type="PROSITE" id="PS00675">
    <property type="entry name" value="SIGMA54_INTERACT_1"/>
    <property type="match status" value="1"/>
</dbReference>
<comment type="caution">
    <text evidence="6">Lacks conserved residue(s) required for the propagation of feature annotation.</text>
</comment>
<keyword evidence="10" id="KW-1185">Reference proteome</keyword>
<dbReference type="InterPro" id="IPR025943">
    <property type="entry name" value="Sigma_54_int_dom_ATP-bd_2"/>
</dbReference>
<evidence type="ECO:0000256" key="5">
    <source>
        <dbReference type="ARBA" id="ARBA00023163"/>
    </source>
</evidence>
<dbReference type="InterPro" id="IPR025662">
    <property type="entry name" value="Sigma_54_int_dom_ATP-bd_1"/>
</dbReference>
<feature type="domain" description="Sigma-54 factor interaction" evidence="7">
    <location>
        <begin position="141"/>
        <end position="351"/>
    </location>
</feature>
<dbReference type="GO" id="GO:0043565">
    <property type="term" value="F:sequence-specific DNA binding"/>
    <property type="evidence" value="ECO:0007669"/>
    <property type="project" value="InterPro"/>
</dbReference>
<evidence type="ECO:0000256" key="3">
    <source>
        <dbReference type="ARBA" id="ARBA00023015"/>
    </source>
</evidence>
<dbReference type="CDD" id="cd00156">
    <property type="entry name" value="REC"/>
    <property type="match status" value="1"/>
</dbReference>
<comment type="caution">
    <text evidence="9">The sequence shown here is derived from an EMBL/GenBank/DDBJ whole genome shotgun (WGS) entry which is preliminary data.</text>
</comment>
<dbReference type="InterPro" id="IPR027417">
    <property type="entry name" value="P-loop_NTPase"/>
</dbReference>
<keyword evidence="1" id="KW-0547">Nucleotide-binding</keyword>
<evidence type="ECO:0000256" key="6">
    <source>
        <dbReference type="PROSITE-ProRule" id="PRU00169"/>
    </source>
</evidence>
<dbReference type="PROSITE" id="PS50045">
    <property type="entry name" value="SIGMA54_INTERACT_4"/>
    <property type="match status" value="1"/>
</dbReference>
<dbReference type="Gene3D" id="3.40.50.300">
    <property type="entry name" value="P-loop containing nucleotide triphosphate hydrolases"/>
    <property type="match status" value="1"/>
</dbReference>
<dbReference type="InterPro" id="IPR058031">
    <property type="entry name" value="AAA_lid_NorR"/>
</dbReference>
<dbReference type="InterPro" id="IPR011006">
    <property type="entry name" value="CheY-like_superfamily"/>
</dbReference>
<evidence type="ECO:0000313" key="10">
    <source>
        <dbReference type="Proteomes" id="UP000556026"/>
    </source>
</evidence>
<dbReference type="InterPro" id="IPR001789">
    <property type="entry name" value="Sig_transdc_resp-reg_receiver"/>
</dbReference>
<protein>
    <submittedName>
        <fullName evidence="9">Sigma-54-dependent Fis family transcriptional regulator</fullName>
    </submittedName>
</protein>
<organism evidence="9 10">
    <name type="scientific">Geomonas silvestris</name>
    <dbReference type="NCBI Taxonomy" id="2740184"/>
    <lineage>
        <taxon>Bacteria</taxon>
        <taxon>Pseudomonadati</taxon>
        <taxon>Thermodesulfobacteriota</taxon>
        <taxon>Desulfuromonadia</taxon>
        <taxon>Geobacterales</taxon>
        <taxon>Geobacteraceae</taxon>
        <taxon>Geomonas</taxon>
    </lineage>
</organism>
<dbReference type="InterPro" id="IPR002197">
    <property type="entry name" value="HTH_Fis"/>
</dbReference>
<accession>A0A6V8ML46</accession>
<dbReference type="InterPro" id="IPR003593">
    <property type="entry name" value="AAA+_ATPase"/>
</dbReference>
<dbReference type="PRINTS" id="PR00819">
    <property type="entry name" value="CBXCFQXSUPER"/>
</dbReference>
<dbReference type="GO" id="GO:0000160">
    <property type="term" value="P:phosphorelay signal transduction system"/>
    <property type="evidence" value="ECO:0007669"/>
    <property type="project" value="InterPro"/>
</dbReference>
<dbReference type="PRINTS" id="PR01590">
    <property type="entry name" value="HTHFIS"/>
</dbReference>
<dbReference type="GO" id="GO:0006355">
    <property type="term" value="P:regulation of DNA-templated transcription"/>
    <property type="evidence" value="ECO:0007669"/>
    <property type="project" value="InterPro"/>
</dbReference>
<name>A0A6V8ML46_9BACT</name>
<dbReference type="Proteomes" id="UP000556026">
    <property type="component" value="Unassembled WGS sequence"/>
</dbReference>
<dbReference type="PROSITE" id="PS50110">
    <property type="entry name" value="RESPONSE_REGULATORY"/>
    <property type="match status" value="1"/>
</dbReference>
<feature type="domain" description="Response regulatory" evidence="8">
    <location>
        <begin position="4"/>
        <end position="118"/>
    </location>
</feature>
<keyword evidence="3" id="KW-0805">Transcription regulation</keyword>
<dbReference type="PROSITE" id="PS00676">
    <property type="entry name" value="SIGMA54_INTERACT_2"/>
    <property type="match status" value="1"/>
</dbReference>
<evidence type="ECO:0000256" key="1">
    <source>
        <dbReference type="ARBA" id="ARBA00022741"/>
    </source>
</evidence>
<dbReference type="PROSITE" id="PS00688">
    <property type="entry name" value="SIGMA54_INTERACT_3"/>
    <property type="match status" value="1"/>
</dbReference>
<dbReference type="GO" id="GO:0005524">
    <property type="term" value="F:ATP binding"/>
    <property type="evidence" value="ECO:0007669"/>
    <property type="project" value="UniProtKB-KW"/>
</dbReference>
<evidence type="ECO:0000256" key="4">
    <source>
        <dbReference type="ARBA" id="ARBA00023125"/>
    </source>
</evidence>
<dbReference type="Pfam" id="PF00072">
    <property type="entry name" value="Response_reg"/>
    <property type="match status" value="1"/>
</dbReference>
<dbReference type="SUPFAM" id="SSF52172">
    <property type="entry name" value="CheY-like"/>
    <property type="match status" value="1"/>
</dbReference>
<evidence type="ECO:0000259" key="8">
    <source>
        <dbReference type="PROSITE" id="PS50110"/>
    </source>
</evidence>
<dbReference type="Gene3D" id="3.40.50.2300">
    <property type="match status" value="1"/>
</dbReference>
<reference evidence="10" key="1">
    <citation type="submission" date="2020-06" db="EMBL/GenBank/DDBJ databases">
        <title>Draft genomic sequence of Geomonas sp. Red330.</title>
        <authorList>
            <person name="Itoh H."/>
            <person name="Zhenxing X."/>
            <person name="Ushijima N."/>
            <person name="Masuda Y."/>
            <person name="Shiratori Y."/>
            <person name="Senoo K."/>
        </authorList>
    </citation>
    <scope>NUCLEOTIDE SEQUENCE [LARGE SCALE GENOMIC DNA]</scope>
    <source>
        <strain evidence="10">Red330</strain>
    </source>
</reference>
<evidence type="ECO:0000313" key="9">
    <source>
        <dbReference type="EMBL" id="GFO60761.1"/>
    </source>
</evidence>
<dbReference type="InterPro" id="IPR025944">
    <property type="entry name" value="Sigma_54_int_dom_CS"/>
</dbReference>
<dbReference type="SMART" id="SM00448">
    <property type="entry name" value="REC"/>
    <property type="match status" value="1"/>
</dbReference>
<sequence length="426" mass="45792">MKQKILLIEDDTSNRLGIVRSLSEVGFAVSVASNLANAEEDVLARRFDAVVLGVSRAFGKASAFIRAVRVYDPYLPIVVLTGSEEIEVAVDAVRCGADNVLGKPVEFEALSDTLRTLLADEARKAPRAAGRNQARRIEERFFGTGPAARRCLELAAQAAAGSAPVLITGETGTGKGLLAKWIHQKSSRANRPFVALNCSGLPGKLVRTELFGSRSGAQSKPGLLAQAAGGTLFLDEIGDLDLAVQGELLAALSARPGVPFQLISSTNRQLDALVGAGYFLPELLYFVSGSVLRIPPLRERLRELPNIVRFLLDELRGPQASIGEEALATLKGYHWPGNLRELKNALEQGLIVSQGAPLGPEHFNWLKPALKARGSHPLLTMSEIKEQHIAAVLKRASGDVNAVASCLGISRATMYRKLKQLGNRSW</sequence>
<dbReference type="SMART" id="SM00382">
    <property type="entry name" value="AAA"/>
    <property type="match status" value="1"/>
</dbReference>
<dbReference type="Gene3D" id="1.10.10.60">
    <property type="entry name" value="Homeodomain-like"/>
    <property type="match status" value="1"/>
</dbReference>
<evidence type="ECO:0000256" key="2">
    <source>
        <dbReference type="ARBA" id="ARBA00022840"/>
    </source>
</evidence>
<dbReference type="SUPFAM" id="SSF52540">
    <property type="entry name" value="P-loop containing nucleoside triphosphate hydrolases"/>
    <property type="match status" value="1"/>
</dbReference>
<dbReference type="AlphaFoldDB" id="A0A6V8ML46"/>
<proteinExistence type="predicted"/>
<keyword evidence="5" id="KW-0804">Transcription</keyword>
<keyword evidence="4" id="KW-0238">DNA-binding</keyword>
<dbReference type="InterPro" id="IPR002078">
    <property type="entry name" value="Sigma_54_int"/>
</dbReference>
<dbReference type="Pfam" id="PF00158">
    <property type="entry name" value="Sigma54_activat"/>
    <property type="match status" value="1"/>
</dbReference>
<dbReference type="SUPFAM" id="SSF46689">
    <property type="entry name" value="Homeodomain-like"/>
    <property type="match status" value="1"/>
</dbReference>
<dbReference type="Gene3D" id="1.10.8.60">
    <property type="match status" value="1"/>
</dbReference>
<keyword evidence="2" id="KW-0067">ATP-binding</keyword>
<dbReference type="EMBL" id="BLXX01000010">
    <property type="protein sequence ID" value="GFO60761.1"/>
    <property type="molecule type" value="Genomic_DNA"/>
</dbReference>